<feature type="transmembrane region" description="Helical" evidence="1">
    <location>
        <begin position="192"/>
        <end position="221"/>
    </location>
</feature>
<evidence type="ECO:0000256" key="1">
    <source>
        <dbReference type="SAM" id="Phobius"/>
    </source>
</evidence>
<dbReference type="OrthoDB" id="176190at2"/>
<comment type="caution">
    <text evidence="2">The sequence shown here is derived from an EMBL/GenBank/DDBJ whole genome shotgun (WGS) entry which is preliminary data.</text>
</comment>
<feature type="transmembrane region" description="Helical" evidence="1">
    <location>
        <begin position="114"/>
        <end position="138"/>
    </location>
</feature>
<feature type="transmembrane region" description="Helical" evidence="1">
    <location>
        <begin position="158"/>
        <end position="185"/>
    </location>
</feature>
<accession>A0A0W0XPN4</accession>
<keyword evidence="1" id="KW-0472">Membrane</keyword>
<name>A0A0W0XPN4_9GAMM</name>
<evidence type="ECO:0000313" key="2">
    <source>
        <dbReference type="EMBL" id="KTD46631.1"/>
    </source>
</evidence>
<dbReference type="EMBL" id="LNYT01000020">
    <property type="protein sequence ID" value="KTD46631.1"/>
    <property type="molecule type" value="Genomic_DNA"/>
</dbReference>
<protein>
    <submittedName>
        <fullName evidence="2">Transmembrane protein</fullName>
    </submittedName>
</protein>
<evidence type="ECO:0000313" key="3">
    <source>
        <dbReference type="Proteomes" id="UP000054608"/>
    </source>
</evidence>
<dbReference type="STRING" id="458.Lrub_1553"/>
<keyword evidence="3" id="KW-1185">Reference proteome</keyword>
<dbReference type="AlphaFoldDB" id="A0A0W0XPN4"/>
<dbReference type="PATRIC" id="fig|458.5.peg.1622"/>
<feature type="transmembrane region" description="Helical" evidence="1">
    <location>
        <begin position="320"/>
        <end position="340"/>
    </location>
</feature>
<feature type="transmembrane region" description="Helical" evidence="1">
    <location>
        <begin position="295"/>
        <end position="313"/>
    </location>
</feature>
<dbReference type="Proteomes" id="UP000054608">
    <property type="component" value="Unassembled WGS sequence"/>
</dbReference>
<gene>
    <name evidence="2" type="ORF">Lrub_1553</name>
</gene>
<sequence>MDSPAVHKPWLLWGFNALLLLLLLPLFIPFSPVMPGLTIDASWALALNQAVSQGLIFGQDIVFTLGPYSAIYTKAYHPDTAYLMYGGCLYLALSYGLLLMVLTRGIAWRWRCALALLFLMMIYSRDALLLSYPLLLGLAVFKDHAPARNLLALTTAPLALLTLVKGTLLLFTLLVLLSTSLYLFLKKQHKTLLTLWIVLLLALAVFWCLANQSLAHLPMYLWRSIELAMGYSEAMASPGNGWEVFAFLITAMTLLTLIVKQPDLKGIDKAFLTALLGLFLFCAFKAGFVRHFGHSLIAATAILMAAFLLPTVIQSTRLLPMMLLAVLAWFYILTGFTPYAPLTYLRVTYSNVLSALKMDIADRHWREKDFYLLKDYLANLVKFPPLPGKSDIYSFEQNFLIASGAQWSPRPVFQSYSVFSEAMALKNASHLAAKAPDTIVFKIEPLDERLPSLEDGASWPGLLTAYYPVSLVKDFLILKKQRQPAKPLPFTVTETHMLGETITLPSNKQPVFVAIDIKANWLGHLLTWLYKPSALAIELELTNGHKKHYRLIAGMAKSGFLLSPLIENSKEFALLFGRDPLLSAKQVKSLRVIAKDNGLQWQKHYLLRYRYL</sequence>
<proteinExistence type="predicted"/>
<organism evidence="2 3">
    <name type="scientific">Legionella rubrilucens</name>
    <dbReference type="NCBI Taxonomy" id="458"/>
    <lineage>
        <taxon>Bacteria</taxon>
        <taxon>Pseudomonadati</taxon>
        <taxon>Pseudomonadota</taxon>
        <taxon>Gammaproteobacteria</taxon>
        <taxon>Legionellales</taxon>
        <taxon>Legionellaceae</taxon>
        <taxon>Legionella</taxon>
    </lineage>
</organism>
<feature type="transmembrane region" description="Helical" evidence="1">
    <location>
        <begin position="82"/>
        <end position="102"/>
    </location>
</feature>
<keyword evidence="1 2" id="KW-0812">Transmembrane</keyword>
<keyword evidence="1" id="KW-1133">Transmembrane helix</keyword>
<feature type="transmembrane region" description="Helical" evidence="1">
    <location>
        <begin position="271"/>
        <end position="289"/>
    </location>
</feature>
<feature type="transmembrane region" description="Helical" evidence="1">
    <location>
        <begin position="241"/>
        <end position="259"/>
    </location>
</feature>
<dbReference type="RefSeq" id="WP_058531654.1">
    <property type="nucleotide sequence ID" value="NZ_CAAAIN010000005.1"/>
</dbReference>
<reference evidence="2 3" key="1">
    <citation type="submission" date="2015-11" db="EMBL/GenBank/DDBJ databases">
        <title>Genomic analysis of 38 Legionella species identifies large and diverse effector repertoires.</title>
        <authorList>
            <person name="Burstein D."/>
            <person name="Amaro F."/>
            <person name="Zusman T."/>
            <person name="Lifshitz Z."/>
            <person name="Cohen O."/>
            <person name="Gilbert J.A."/>
            <person name="Pupko T."/>
            <person name="Shuman H.A."/>
            <person name="Segal G."/>
        </authorList>
    </citation>
    <scope>NUCLEOTIDE SEQUENCE [LARGE SCALE GENOMIC DNA]</scope>
    <source>
        <strain evidence="2 3">WA-270A-C2</strain>
    </source>
</reference>